<keyword evidence="1" id="KW-1133">Transmembrane helix</keyword>
<comment type="caution">
    <text evidence="2">The sequence shown here is derived from an EMBL/GenBank/DDBJ whole genome shotgun (WGS) entry which is preliminary data.</text>
</comment>
<organism evidence="2 3">
    <name type="scientific">Mangrovicoccus algicola</name>
    <dbReference type="NCBI Taxonomy" id="2771008"/>
    <lineage>
        <taxon>Bacteria</taxon>
        <taxon>Pseudomonadati</taxon>
        <taxon>Pseudomonadota</taxon>
        <taxon>Alphaproteobacteria</taxon>
        <taxon>Rhodobacterales</taxon>
        <taxon>Paracoccaceae</taxon>
        <taxon>Mangrovicoccus</taxon>
    </lineage>
</organism>
<dbReference type="Proteomes" id="UP000609121">
    <property type="component" value="Unassembled WGS sequence"/>
</dbReference>
<accession>A0A8J7CJ34</accession>
<gene>
    <name evidence="2" type="ORF">ICN82_19195</name>
</gene>
<keyword evidence="1" id="KW-0812">Transmembrane</keyword>
<feature type="transmembrane region" description="Helical" evidence="1">
    <location>
        <begin position="130"/>
        <end position="151"/>
    </location>
</feature>
<evidence type="ECO:0000313" key="2">
    <source>
        <dbReference type="EMBL" id="MBE3640335.1"/>
    </source>
</evidence>
<keyword evidence="1" id="KW-0472">Membrane</keyword>
<dbReference type="EMBL" id="JACVXA010000086">
    <property type="protein sequence ID" value="MBE3640335.1"/>
    <property type="molecule type" value="Genomic_DNA"/>
</dbReference>
<evidence type="ECO:0000313" key="3">
    <source>
        <dbReference type="Proteomes" id="UP000609121"/>
    </source>
</evidence>
<proteinExistence type="predicted"/>
<evidence type="ECO:0000256" key="1">
    <source>
        <dbReference type="SAM" id="Phobius"/>
    </source>
</evidence>
<feature type="transmembrane region" description="Helical" evidence="1">
    <location>
        <begin position="96"/>
        <end position="118"/>
    </location>
</feature>
<reference evidence="2" key="1">
    <citation type="submission" date="2020-09" db="EMBL/GenBank/DDBJ databases">
        <title>A novel bacterium of genus Mangrovicoccus, isolated from South China Sea.</title>
        <authorList>
            <person name="Huang H."/>
            <person name="Mo K."/>
            <person name="Hu Y."/>
        </authorList>
    </citation>
    <scope>NUCLEOTIDE SEQUENCE</scope>
    <source>
        <strain evidence="2">HB182678</strain>
    </source>
</reference>
<keyword evidence="3" id="KW-1185">Reference proteome</keyword>
<feature type="transmembrane region" description="Helical" evidence="1">
    <location>
        <begin position="12"/>
        <end position="31"/>
    </location>
</feature>
<dbReference type="AlphaFoldDB" id="A0A8J7CJ34"/>
<name>A0A8J7CJ34_9RHOB</name>
<sequence>MPAARSRRFAHRVVTMLTAGAFATVAFDFFGQSLSPGLGFSGLAPVPLANQVIRTVTGAESLPGAHALHYLAGMIGYPGGWVFVAEPLRRRLVPGLAWPVAALLYGVALWVFALWVMASLVAGNPPFLGFAQIAWVALAGHVLFALVAALVTRIRGD</sequence>
<feature type="transmembrane region" description="Helical" evidence="1">
    <location>
        <begin position="67"/>
        <end position="84"/>
    </location>
</feature>
<dbReference type="RefSeq" id="WP_193186289.1">
    <property type="nucleotide sequence ID" value="NZ_JACVXA010000086.1"/>
</dbReference>
<protein>
    <submittedName>
        <fullName evidence="2">Uncharacterized protein</fullName>
    </submittedName>
</protein>